<evidence type="ECO:0000313" key="3">
    <source>
        <dbReference type="EMBL" id="PPQ64862.1"/>
    </source>
</evidence>
<dbReference type="InParanoid" id="A0A409VF36"/>
<gene>
    <name evidence="3" type="ORF">CVT26_002580</name>
</gene>
<dbReference type="Proteomes" id="UP000284706">
    <property type="component" value="Unassembled WGS sequence"/>
</dbReference>
<comment type="caution">
    <text evidence="3">The sequence shown here is derived from an EMBL/GenBank/DDBJ whole genome shotgun (WGS) entry which is preliminary data.</text>
</comment>
<proteinExistence type="predicted"/>
<name>A0A409VF36_9AGAR</name>
<dbReference type="OrthoDB" id="3013353at2759"/>
<organism evidence="3 4">
    <name type="scientific">Gymnopilus dilepis</name>
    <dbReference type="NCBI Taxonomy" id="231916"/>
    <lineage>
        <taxon>Eukaryota</taxon>
        <taxon>Fungi</taxon>
        <taxon>Dikarya</taxon>
        <taxon>Basidiomycota</taxon>
        <taxon>Agaricomycotina</taxon>
        <taxon>Agaricomycetes</taxon>
        <taxon>Agaricomycetidae</taxon>
        <taxon>Agaricales</taxon>
        <taxon>Agaricineae</taxon>
        <taxon>Hymenogastraceae</taxon>
        <taxon>Gymnopilus</taxon>
    </lineage>
</organism>
<evidence type="ECO:0000256" key="1">
    <source>
        <dbReference type="SAM" id="MobiDB-lite"/>
    </source>
</evidence>
<feature type="compositionally biased region" description="Polar residues" evidence="1">
    <location>
        <begin position="364"/>
        <end position="381"/>
    </location>
</feature>
<evidence type="ECO:0000313" key="4">
    <source>
        <dbReference type="Proteomes" id="UP000284706"/>
    </source>
</evidence>
<dbReference type="EMBL" id="NHYE01005661">
    <property type="protein sequence ID" value="PPQ64862.1"/>
    <property type="molecule type" value="Genomic_DNA"/>
</dbReference>
<keyword evidence="2" id="KW-0812">Transmembrane</keyword>
<protein>
    <submittedName>
        <fullName evidence="3">Uncharacterized protein</fullName>
    </submittedName>
</protein>
<keyword evidence="2" id="KW-1133">Transmembrane helix</keyword>
<keyword evidence="2" id="KW-0472">Membrane</keyword>
<dbReference type="AlphaFoldDB" id="A0A409VF36"/>
<feature type="compositionally biased region" description="Basic and acidic residues" evidence="1">
    <location>
        <begin position="396"/>
        <end position="409"/>
    </location>
</feature>
<evidence type="ECO:0000256" key="2">
    <source>
        <dbReference type="SAM" id="Phobius"/>
    </source>
</evidence>
<keyword evidence="4" id="KW-1185">Reference proteome</keyword>
<reference evidence="3 4" key="1">
    <citation type="journal article" date="2018" name="Evol. Lett.">
        <title>Horizontal gene cluster transfer increased hallucinogenic mushroom diversity.</title>
        <authorList>
            <person name="Reynolds H.T."/>
            <person name="Vijayakumar V."/>
            <person name="Gluck-Thaler E."/>
            <person name="Korotkin H.B."/>
            <person name="Matheny P.B."/>
            <person name="Slot J.C."/>
        </authorList>
    </citation>
    <scope>NUCLEOTIDE SEQUENCE [LARGE SCALE GENOMIC DNA]</scope>
    <source>
        <strain evidence="3 4">SRW20</strain>
    </source>
</reference>
<sequence length="439" mass="47338">MSFTHSNIADDSNPNIIYTGSGWVAENFDAGNVTKLPVMPLYNTLHSLRPGTSGEIQFTFNGSEQSHLVMNLQNDQATFCVPGVGLSNGTHILNISVSNSSTVLFDFITYAASEGTSVGDVLYYSDDPSVKVSPPVPFRDSADFPPGRSVDIDFVGYSLSAYALYAVFDLQTPESTASYAVDDGTPINFTISNPIAIQDHFQGPQLLLQTPNYQHGKHHFHLDFFGTDETVPFTFLQVVVQNTADTKIKLAPLPSTPLSALPSSKTSPLATSGVSPALTIPTVSSTGESGPAPSSLTSAEHPGNRLALLIGAPIGAIALLIVILCLFFYGRQRLTIDLRIDATYVRPFIIPRILQIGPVKLRSGNIQTEDSGSSKPSNQVSAGERAQQESVNASRSLERPRRVIVHVDMEDQPDPSDPQEEIEELPPAYLSIGYSRGSR</sequence>
<feature type="transmembrane region" description="Helical" evidence="2">
    <location>
        <begin position="306"/>
        <end position="329"/>
    </location>
</feature>
<feature type="region of interest" description="Disordered" evidence="1">
    <location>
        <begin position="364"/>
        <end position="439"/>
    </location>
</feature>
<accession>A0A409VF36</accession>
<feature type="compositionally biased region" description="Acidic residues" evidence="1">
    <location>
        <begin position="410"/>
        <end position="424"/>
    </location>
</feature>